<dbReference type="Proteomes" id="UP001222118">
    <property type="component" value="Chromosome"/>
</dbReference>
<dbReference type="Pfam" id="PF09084">
    <property type="entry name" value="NMT1"/>
    <property type="match status" value="1"/>
</dbReference>
<evidence type="ECO:0000256" key="5">
    <source>
        <dbReference type="ARBA" id="ARBA00022679"/>
    </source>
</evidence>
<comment type="pathway">
    <text evidence="2">Cofactor biosynthesis; thiamine diphosphate biosynthesis.</text>
</comment>
<keyword evidence="6" id="KW-0479">Metal-binding</keyword>
<reference evidence="13 14" key="1">
    <citation type="submission" date="2023-02" db="EMBL/GenBank/DDBJ databases">
        <title>Devosia chondri sp. nov., isolated from the phycosphere of marine algae.</title>
        <authorList>
            <person name="Kim J.M."/>
            <person name="Lee J.K."/>
            <person name="Choi B.J."/>
            <person name="Bayburt H."/>
            <person name="Jeon C.O."/>
        </authorList>
    </citation>
    <scope>NUCLEOTIDE SEQUENCE [LARGE SCALE GENOMIC DNA]</scope>
    <source>
        <strain evidence="13 14">G2-5</strain>
    </source>
</reference>
<comment type="catalytic activity">
    <reaction evidence="11">
        <text>N(6)-(pyridoxal phosphate)-L-lysyl-[4-amino-5-hydroxymethyl-2-methylpyrimidine phosphate synthase] + L-histidyl-[4-amino-5-hydroxymethyl-2-methylpyrimidine phosphate synthase] + 2 Fe(3+) + 4 H2O = L-lysyl-[4-amino-5-hydroxymethyl-2-methylpyrimidine phosphate synthase] + (2S)-2-amino-5-hydroxy-4-oxopentanoyl-[4-amino-5-hydroxymethyl-2-methylpyrimidine phosphate synthase] + 4-amino-2-methyl-5-(phosphooxymethyl)pyrimidine + 3-oxopropanoate + 2 Fe(2+) + 2 H(+)</text>
        <dbReference type="Rhea" id="RHEA:65756"/>
        <dbReference type="Rhea" id="RHEA-COMP:16892"/>
        <dbReference type="Rhea" id="RHEA-COMP:16893"/>
        <dbReference type="Rhea" id="RHEA-COMP:16894"/>
        <dbReference type="Rhea" id="RHEA-COMP:16895"/>
        <dbReference type="ChEBI" id="CHEBI:15377"/>
        <dbReference type="ChEBI" id="CHEBI:15378"/>
        <dbReference type="ChEBI" id="CHEBI:29033"/>
        <dbReference type="ChEBI" id="CHEBI:29034"/>
        <dbReference type="ChEBI" id="CHEBI:29969"/>
        <dbReference type="ChEBI" id="CHEBI:29979"/>
        <dbReference type="ChEBI" id="CHEBI:33190"/>
        <dbReference type="ChEBI" id="CHEBI:58354"/>
        <dbReference type="ChEBI" id="CHEBI:143915"/>
        <dbReference type="ChEBI" id="CHEBI:157692"/>
    </reaction>
    <physiologicalReaction direction="left-to-right" evidence="11">
        <dbReference type="Rhea" id="RHEA:65757"/>
    </physiologicalReaction>
</comment>
<evidence type="ECO:0000256" key="10">
    <source>
        <dbReference type="ARBA" id="ARBA00033171"/>
    </source>
</evidence>
<comment type="similarity">
    <text evidence="3">Belongs to the NMT1/THI5 family.</text>
</comment>
<proteinExistence type="inferred from homology"/>
<dbReference type="InterPro" id="IPR027939">
    <property type="entry name" value="NMT1/THI5"/>
</dbReference>
<evidence type="ECO:0000313" key="13">
    <source>
        <dbReference type="EMBL" id="WDR04643.1"/>
    </source>
</evidence>
<evidence type="ECO:0000256" key="8">
    <source>
        <dbReference type="ARBA" id="ARBA00022977"/>
    </source>
</evidence>
<accession>A0ABY7YTH6</accession>
<dbReference type="EMBL" id="CP118247">
    <property type="protein sequence ID" value="WDR04643.1"/>
    <property type="molecule type" value="Genomic_DNA"/>
</dbReference>
<dbReference type="PANTHER" id="PTHR31528:SF1">
    <property type="entry name" value="4-AMINO-5-HYDROXYMETHYL-2-METHYLPYRIMIDINE PHOSPHATE SYNTHASE THI11-RELATED"/>
    <property type="match status" value="1"/>
</dbReference>
<protein>
    <recommendedName>
        <fullName evidence="10">Thiamine pyrimidine synthase</fullName>
    </recommendedName>
</protein>
<gene>
    <name evidence="13" type="ORF">PSQ90_09905</name>
</gene>
<keyword evidence="5" id="KW-0808">Transferase</keyword>
<comment type="function">
    <text evidence="1">Responsible for the formation of the pyrimidine heterocycle in the thiamine biosynthesis pathway. Catalyzes the formation of hydroxymethylpyrimidine phosphate (HMP-P) from histidine and pyridoxal phosphate (PLP). The protein uses PLP and the active site histidine to form HMP-P, generating an inactive enzyme. The enzyme can only undergo a single turnover, which suggests it is a suicide enzyme.</text>
</comment>
<evidence type="ECO:0000259" key="12">
    <source>
        <dbReference type="Pfam" id="PF09084"/>
    </source>
</evidence>
<keyword evidence="9" id="KW-0408">Iron</keyword>
<dbReference type="PANTHER" id="PTHR31528">
    <property type="entry name" value="4-AMINO-5-HYDROXYMETHYL-2-METHYLPYRIMIDINE PHOSPHATE SYNTHASE THI11-RELATED"/>
    <property type="match status" value="1"/>
</dbReference>
<dbReference type="Gene3D" id="3.40.190.10">
    <property type="entry name" value="Periplasmic binding protein-like II"/>
    <property type="match status" value="2"/>
</dbReference>
<keyword evidence="8" id="KW-0784">Thiamine biosynthesis</keyword>
<evidence type="ECO:0000256" key="9">
    <source>
        <dbReference type="ARBA" id="ARBA00023004"/>
    </source>
</evidence>
<dbReference type="InterPro" id="IPR015168">
    <property type="entry name" value="SsuA/THI5"/>
</dbReference>
<evidence type="ECO:0000256" key="11">
    <source>
        <dbReference type="ARBA" id="ARBA00048179"/>
    </source>
</evidence>
<feature type="domain" description="SsuA/THI5-like" evidence="12">
    <location>
        <begin position="14"/>
        <end position="228"/>
    </location>
</feature>
<evidence type="ECO:0000256" key="1">
    <source>
        <dbReference type="ARBA" id="ARBA00003469"/>
    </source>
</evidence>
<evidence type="ECO:0000256" key="7">
    <source>
        <dbReference type="ARBA" id="ARBA00022898"/>
    </source>
</evidence>
<evidence type="ECO:0000256" key="4">
    <source>
        <dbReference type="ARBA" id="ARBA00011738"/>
    </source>
</evidence>
<organism evidence="13 14">
    <name type="scientific">Devosia rhodophyticola</name>
    <dbReference type="NCBI Taxonomy" id="3026423"/>
    <lineage>
        <taxon>Bacteria</taxon>
        <taxon>Pseudomonadati</taxon>
        <taxon>Pseudomonadota</taxon>
        <taxon>Alphaproteobacteria</taxon>
        <taxon>Hyphomicrobiales</taxon>
        <taxon>Devosiaceae</taxon>
        <taxon>Devosia</taxon>
    </lineage>
</organism>
<evidence type="ECO:0000313" key="14">
    <source>
        <dbReference type="Proteomes" id="UP001222118"/>
    </source>
</evidence>
<keyword evidence="14" id="KW-1185">Reference proteome</keyword>
<keyword evidence="7" id="KW-0663">Pyridoxal phosphate</keyword>
<dbReference type="RefSeq" id="WP_282210164.1">
    <property type="nucleotide sequence ID" value="NZ_CP118247.1"/>
</dbReference>
<evidence type="ECO:0000256" key="2">
    <source>
        <dbReference type="ARBA" id="ARBA00004948"/>
    </source>
</evidence>
<dbReference type="SUPFAM" id="SSF53850">
    <property type="entry name" value="Periplasmic binding protein-like II"/>
    <property type="match status" value="1"/>
</dbReference>
<evidence type="ECO:0000256" key="6">
    <source>
        <dbReference type="ARBA" id="ARBA00022723"/>
    </source>
</evidence>
<comment type="subunit">
    <text evidence="4">Homodimer.</text>
</comment>
<sequence>MKLRFKLNYLYQGQNAPFLYAVDAGLYARHGIEIAFIEGFSSSLVTKAIAAGEADCGFGDLSSLMTHAITSGSPSIQAVMPIYQRSPCALGYLAPGRPLELADIAGKVLCGPNGDTSARLLPLLLQRNGLGDLQYEMRWVQPHERDAMIASRAAFAATCFDATLKFAMTMRGHDSSKVRFLYFADHGLDIYTGSLVCRADLLEANAGLLDALRSATTQAWHDCRANPDLGVASVLARAPHLDPVLIRQQLSWVIDRQVLPDGPTPLVFDRNGDQMLTTLECATMARDDLGSYSASELIAAVCAA</sequence>
<evidence type="ECO:0000256" key="3">
    <source>
        <dbReference type="ARBA" id="ARBA00009406"/>
    </source>
</evidence>
<name>A0ABY7YTH6_9HYPH</name>